<keyword evidence="3" id="KW-1185">Reference proteome</keyword>
<dbReference type="EMBL" id="MU001494">
    <property type="protein sequence ID" value="KAF2449982.1"/>
    <property type="molecule type" value="Genomic_DNA"/>
</dbReference>
<evidence type="ECO:0000313" key="3">
    <source>
        <dbReference type="Proteomes" id="UP000799764"/>
    </source>
</evidence>
<feature type="region of interest" description="Disordered" evidence="1">
    <location>
        <begin position="185"/>
        <end position="212"/>
    </location>
</feature>
<gene>
    <name evidence="2" type="ORF">P171DRAFT_203568</name>
</gene>
<dbReference type="AlphaFoldDB" id="A0A9P4PTN5"/>
<dbReference type="Proteomes" id="UP000799764">
    <property type="component" value="Unassembled WGS sequence"/>
</dbReference>
<comment type="caution">
    <text evidence="2">The sequence shown here is derived from an EMBL/GenBank/DDBJ whole genome shotgun (WGS) entry which is preliminary data.</text>
</comment>
<name>A0A9P4PTN5_9PLEO</name>
<sequence>MVERRRKPVSMLAGVVRQARRPGCSWEACPNDGSVVERRSCFGGGIHVQGAAMGITEKQKRGISLWAMVWCLLRGRSFLNVALANGMRGISPGFRLSHFHLPAGVPLSARQEAAQGTRITSQRRMLPSKRMLNVKLRVLNARPRGQWINSWAGVSQPTSVSCPQRTESLKPVLCNSVYDKRTRRRTDLPCTNEPAMKHKVSPDAGKSHKTRS</sequence>
<organism evidence="2 3">
    <name type="scientific">Karstenula rhodostoma CBS 690.94</name>
    <dbReference type="NCBI Taxonomy" id="1392251"/>
    <lineage>
        <taxon>Eukaryota</taxon>
        <taxon>Fungi</taxon>
        <taxon>Dikarya</taxon>
        <taxon>Ascomycota</taxon>
        <taxon>Pezizomycotina</taxon>
        <taxon>Dothideomycetes</taxon>
        <taxon>Pleosporomycetidae</taxon>
        <taxon>Pleosporales</taxon>
        <taxon>Massarineae</taxon>
        <taxon>Didymosphaeriaceae</taxon>
        <taxon>Karstenula</taxon>
    </lineage>
</organism>
<proteinExistence type="predicted"/>
<evidence type="ECO:0000256" key="1">
    <source>
        <dbReference type="SAM" id="MobiDB-lite"/>
    </source>
</evidence>
<protein>
    <submittedName>
        <fullName evidence="2">Uncharacterized protein</fullName>
    </submittedName>
</protein>
<accession>A0A9P4PTN5</accession>
<evidence type="ECO:0000313" key="2">
    <source>
        <dbReference type="EMBL" id="KAF2449982.1"/>
    </source>
</evidence>
<reference evidence="2" key="1">
    <citation type="journal article" date="2020" name="Stud. Mycol.">
        <title>101 Dothideomycetes genomes: a test case for predicting lifestyles and emergence of pathogens.</title>
        <authorList>
            <person name="Haridas S."/>
            <person name="Albert R."/>
            <person name="Binder M."/>
            <person name="Bloem J."/>
            <person name="Labutti K."/>
            <person name="Salamov A."/>
            <person name="Andreopoulos B."/>
            <person name="Baker S."/>
            <person name="Barry K."/>
            <person name="Bills G."/>
            <person name="Bluhm B."/>
            <person name="Cannon C."/>
            <person name="Castanera R."/>
            <person name="Culley D."/>
            <person name="Daum C."/>
            <person name="Ezra D."/>
            <person name="Gonzalez J."/>
            <person name="Henrissat B."/>
            <person name="Kuo A."/>
            <person name="Liang C."/>
            <person name="Lipzen A."/>
            <person name="Lutzoni F."/>
            <person name="Magnuson J."/>
            <person name="Mondo S."/>
            <person name="Nolan M."/>
            <person name="Ohm R."/>
            <person name="Pangilinan J."/>
            <person name="Park H.-J."/>
            <person name="Ramirez L."/>
            <person name="Alfaro M."/>
            <person name="Sun H."/>
            <person name="Tritt A."/>
            <person name="Yoshinaga Y."/>
            <person name="Zwiers L.-H."/>
            <person name="Turgeon B."/>
            <person name="Goodwin S."/>
            <person name="Spatafora J."/>
            <person name="Crous P."/>
            <person name="Grigoriev I."/>
        </authorList>
    </citation>
    <scope>NUCLEOTIDE SEQUENCE</scope>
    <source>
        <strain evidence="2">CBS 690.94</strain>
    </source>
</reference>